<keyword evidence="2" id="KW-1185">Reference proteome</keyword>
<protein>
    <submittedName>
        <fullName evidence="1">Uncharacterized protein</fullName>
    </submittedName>
</protein>
<sequence length="72" mass="8151">MTQVVEVCIMPCHGTVCKHNNCLLKLYVSMGTGRYEVCQGQCRPTPRVNARRRDMSRAALAWQARPTRKKSG</sequence>
<comment type="caution">
    <text evidence="1">The sequence shown here is derived from an EMBL/GenBank/DDBJ whole genome shotgun (WGS) entry which is preliminary data.</text>
</comment>
<feature type="non-terminal residue" evidence="1">
    <location>
        <position position="1"/>
    </location>
</feature>
<evidence type="ECO:0000313" key="1">
    <source>
        <dbReference type="EMBL" id="GFH18682.1"/>
    </source>
</evidence>
<proteinExistence type="predicted"/>
<reference evidence="1 2" key="1">
    <citation type="submission" date="2020-02" db="EMBL/GenBank/DDBJ databases">
        <title>Draft genome sequence of Haematococcus lacustris strain NIES-144.</title>
        <authorList>
            <person name="Morimoto D."/>
            <person name="Nakagawa S."/>
            <person name="Yoshida T."/>
            <person name="Sawayama S."/>
        </authorList>
    </citation>
    <scope>NUCLEOTIDE SEQUENCE [LARGE SCALE GENOMIC DNA]</scope>
    <source>
        <strain evidence="1 2">NIES-144</strain>
    </source>
</reference>
<accession>A0A699ZRV2</accession>
<organism evidence="1 2">
    <name type="scientific">Haematococcus lacustris</name>
    <name type="common">Green alga</name>
    <name type="synonym">Haematococcus pluvialis</name>
    <dbReference type="NCBI Taxonomy" id="44745"/>
    <lineage>
        <taxon>Eukaryota</taxon>
        <taxon>Viridiplantae</taxon>
        <taxon>Chlorophyta</taxon>
        <taxon>core chlorophytes</taxon>
        <taxon>Chlorophyceae</taxon>
        <taxon>CS clade</taxon>
        <taxon>Chlamydomonadales</taxon>
        <taxon>Haematococcaceae</taxon>
        <taxon>Haematococcus</taxon>
    </lineage>
</organism>
<evidence type="ECO:0000313" key="2">
    <source>
        <dbReference type="Proteomes" id="UP000485058"/>
    </source>
</evidence>
<name>A0A699ZRV2_HAELA</name>
<gene>
    <name evidence="1" type="ORF">HaLaN_15527</name>
</gene>
<dbReference type="AlphaFoldDB" id="A0A699ZRV2"/>
<dbReference type="EMBL" id="BLLF01001338">
    <property type="protein sequence ID" value="GFH18682.1"/>
    <property type="molecule type" value="Genomic_DNA"/>
</dbReference>
<dbReference type="Proteomes" id="UP000485058">
    <property type="component" value="Unassembled WGS sequence"/>
</dbReference>